<name>A0A0J9SCT4_PLAVI</name>
<protein>
    <submittedName>
        <fullName evidence="2">Uncharacterized protein</fullName>
    </submittedName>
</protein>
<organism evidence="2 3">
    <name type="scientific">Plasmodium vivax India VII</name>
    <dbReference type="NCBI Taxonomy" id="1077284"/>
    <lineage>
        <taxon>Eukaryota</taxon>
        <taxon>Sar</taxon>
        <taxon>Alveolata</taxon>
        <taxon>Apicomplexa</taxon>
        <taxon>Aconoidasida</taxon>
        <taxon>Haemosporida</taxon>
        <taxon>Plasmodiidae</taxon>
        <taxon>Plasmodium</taxon>
        <taxon>Plasmodium (Plasmodium)</taxon>
    </lineage>
</organism>
<gene>
    <name evidence="2" type="ORF">PVIIG_03136</name>
</gene>
<dbReference type="AlphaFoldDB" id="A0A0J9SCT4"/>
<reference evidence="2 3" key="1">
    <citation type="submission" date="2011-08" db="EMBL/GenBank/DDBJ databases">
        <title>The Genome Sequence of Plasmodium vivax India VII.</title>
        <authorList>
            <consortium name="The Broad Institute Genome Sequencing Platform"/>
            <consortium name="The Broad Institute Genome Sequencing Center for Infectious Disease"/>
            <person name="Neafsey D."/>
            <person name="Carlton J."/>
            <person name="Barnwell J."/>
            <person name="Collins W."/>
            <person name="Escalante A."/>
            <person name="Mullikin J."/>
            <person name="Saul A."/>
            <person name="Guigo R."/>
            <person name="Camara F."/>
            <person name="Young S.K."/>
            <person name="Zeng Q."/>
            <person name="Gargeya S."/>
            <person name="Fitzgerald M."/>
            <person name="Haas B."/>
            <person name="Abouelleil A."/>
            <person name="Alvarado L."/>
            <person name="Arachchi H.M."/>
            <person name="Berlin A."/>
            <person name="Brown A."/>
            <person name="Chapman S.B."/>
            <person name="Chen Z."/>
            <person name="Dunbar C."/>
            <person name="Freedman E."/>
            <person name="Gearin G."/>
            <person name="Gellesch M."/>
            <person name="Goldberg J."/>
            <person name="Griggs A."/>
            <person name="Gujja S."/>
            <person name="Heiman D."/>
            <person name="Howarth C."/>
            <person name="Larson L."/>
            <person name="Lui A."/>
            <person name="MacDonald P.J.P."/>
            <person name="Montmayeur A."/>
            <person name="Murphy C."/>
            <person name="Neiman D."/>
            <person name="Pearson M."/>
            <person name="Priest M."/>
            <person name="Roberts A."/>
            <person name="Saif S."/>
            <person name="Shea T."/>
            <person name="Shenoy N."/>
            <person name="Sisk P."/>
            <person name="Stolte C."/>
            <person name="Sykes S."/>
            <person name="Wortman J."/>
            <person name="Nusbaum C."/>
            <person name="Birren B."/>
        </authorList>
    </citation>
    <scope>NUCLEOTIDE SEQUENCE [LARGE SCALE GENOMIC DNA]</scope>
    <source>
        <strain evidence="2 3">India VII</strain>
    </source>
</reference>
<evidence type="ECO:0000313" key="2">
    <source>
        <dbReference type="EMBL" id="KMZ80769.1"/>
    </source>
</evidence>
<evidence type="ECO:0000313" key="3">
    <source>
        <dbReference type="Proteomes" id="UP000053562"/>
    </source>
</evidence>
<dbReference type="OrthoDB" id="380530at2759"/>
<accession>A0A0J9SCT4</accession>
<dbReference type="EMBL" id="KQ234274">
    <property type="protein sequence ID" value="KMZ80769.1"/>
    <property type="molecule type" value="Genomic_DNA"/>
</dbReference>
<sequence>MCSNTNLYNTFARKSSLNGDLAKRKSSHSPLNGNRTTAFSKLLVTCVLVLLCLLPAVTQRGGATPQTQLSNNARSLAANETERGPRNGPSTSTLDDPEFQMITERWADFEERMQKKWEHIEYQELEAWYQLLFGTWLVASLMMNKSLDAKRIFESWLDMCQIMGMKRYHKNQEDSEILDGVIKKLKYKTFNKLIKDWDTEVEGYWQEVVRMKMEKNMEWCNFLRENCNTWVNYHFS</sequence>
<evidence type="ECO:0000256" key="1">
    <source>
        <dbReference type="SAM" id="MobiDB-lite"/>
    </source>
</evidence>
<dbReference type="Proteomes" id="UP000053562">
    <property type="component" value="Unassembled WGS sequence"/>
</dbReference>
<proteinExistence type="predicted"/>
<feature type="compositionally biased region" description="Polar residues" evidence="1">
    <location>
        <begin position="64"/>
        <end position="74"/>
    </location>
</feature>
<feature type="region of interest" description="Disordered" evidence="1">
    <location>
        <begin position="62"/>
        <end position="96"/>
    </location>
</feature>